<sequence length="49" mass="5307">MDRKSQITAALSLTAQVDGVVDVIDQLDFVFDDSHFGPADEVKLGLTDI</sequence>
<name>A0A3E0GY39_9PSEU</name>
<dbReference type="EMBL" id="QUNO01000019">
    <property type="protein sequence ID" value="REH34877.1"/>
    <property type="molecule type" value="Genomic_DNA"/>
</dbReference>
<gene>
    <name evidence="1" type="ORF">BCF44_119153</name>
</gene>
<dbReference type="RefSeq" id="WP_170218060.1">
    <property type="nucleotide sequence ID" value="NZ_CP144375.1"/>
</dbReference>
<reference evidence="1 2" key="1">
    <citation type="submission" date="2018-08" db="EMBL/GenBank/DDBJ databases">
        <title>Genomic Encyclopedia of Archaeal and Bacterial Type Strains, Phase II (KMG-II): from individual species to whole genera.</title>
        <authorList>
            <person name="Goeker M."/>
        </authorList>
    </citation>
    <scope>NUCLEOTIDE SEQUENCE [LARGE SCALE GENOMIC DNA]</scope>
    <source>
        <strain evidence="1 2">DSM 45791</strain>
    </source>
</reference>
<proteinExistence type="predicted"/>
<comment type="caution">
    <text evidence="1">The sequence shown here is derived from an EMBL/GenBank/DDBJ whole genome shotgun (WGS) entry which is preliminary data.</text>
</comment>
<dbReference type="AlphaFoldDB" id="A0A3E0GY39"/>
<protein>
    <submittedName>
        <fullName evidence="1">Uncharacterized protein</fullName>
    </submittedName>
</protein>
<evidence type="ECO:0000313" key="2">
    <source>
        <dbReference type="Proteomes" id="UP000256269"/>
    </source>
</evidence>
<evidence type="ECO:0000313" key="1">
    <source>
        <dbReference type="EMBL" id="REH34877.1"/>
    </source>
</evidence>
<keyword evidence="2" id="KW-1185">Reference proteome</keyword>
<accession>A0A3E0GY39</accession>
<dbReference type="Proteomes" id="UP000256269">
    <property type="component" value="Unassembled WGS sequence"/>
</dbReference>
<organism evidence="1 2">
    <name type="scientific">Kutzneria buriramensis</name>
    <dbReference type="NCBI Taxonomy" id="1045776"/>
    <lineage>
        <taxon>Bacteria</taxon>
        <taxon>Bacillati</taxon>
        <taxon>Actinomycetota</taxon>
        <taxon>Actinomycetes</taxon>
        <taxon>Pseudonocardiales</taxon>
        <taxon>Pseudonocardiaceae</taxon>
        <taxon>Kutzneria</taxon>
    </lineage>
</organism>